<keyword evidence="1" id="KW-0687">Ribonucleoprotein</keyword>
<proteinExistence type="predicted"/>
<reference evidence="2" key="1">
    <citation type="submission" date="2013-09" db="EMBL/GenBank/DDBJ databases">
        <title>Corchorus olitorius genome sequencing.</title>
        <authorList>
            <person name="Alam M."/>
            <person name="Haque M.S."/>
            <person name="Islam M.S."/>
            <person name="Emdad E.M."/>
            <person name="Islam M.M."/>
            <person name="Ahmed B."/>
            <person name="Halim A."/>
            <person name="Hossen Q.M.M."/>
            <person name="Hossain M.Z."/>
            <person name="Ahmed R."/>
            <person name="Khan M.M."/>
            <person name="Islam R."/>
            <person name="Rashid M.M."/>
            <person name="Khan S.A."/>
            <person name="Rahman M.S."/>
            <person name="Alam M."/>
            <person name="Yahiya A.S."/>
            <person name="Khan M.S."/>
            <person name="Azam M.S."/>
            <person name="Haque T."/>
            <person name="Lashkar M.Z.H."/>
            <person name="Akhand A.I."/>
            <person name="Morshed G."/>
            <person name="Roy S."/>
            <person name="Uddin K.S."/>
            <person name="Rabeya T."/>
            <person name="Hossain A.S."/>
            <person name="Chowdhury A."/>
            <person name="Snigdha A.R."/>
            <person name="Mortoza M.S."/>
            <person name="Matin S.A."/>
            <person name="Hoque S.M.E."/>
            <person name="Islam M.K."/>
            <person name="Roy D.K."/>
            <person name="Haider R."/>
            <person name="Moosa M.M."/>
            <person name="Elias S.M."/>
            <person name="Hasan A.M."/>
            <person name="Jahan S."/>
            <person name="Shafiuddin M."/>
            <person name="Mahmood N."/>
            <person name="Shommy N.S."/>
        </authorList>
    </citation>
    <scope>NUCLEOTIDE SEQUENCE [LARGE SCALE GENOMIC DNA]</scope>
    <source>
        <strain evidence="2">cv. O-4</strain>
    </source>
</reference>
<keyword evidence="2" id="KW-1185">Reference proteome</keyword>
<dbReference type="EMBL" id="AWUE01016549">
    <property type="protein sequence ID" value="OMO90478.1"/>
    <property type="molecule type" value="Genomic_DNA"/>
</dbReference>
<protein>
    <submittedName>
        <fullName evidence="1">Ribosomal protein</fullName>
    </submittedName>
</protein>
<evidence type="ECO:0000313" key="1">
    <source>
        <dbReference type="EMBL" id="OMO90478.1"/>
    </source>
</evidence>
<sequence>MSDLEGEALLRWMNRYGLLGESRNKLDYVLVLWRTSSSVAFRLWIEDCTNGARMAGSVHGLQQTEANIERYIKVQEPEQGTISNGGNNKGNKVDNPVVGGTDMVNLAFAANGFSSNFSSVVHPTHGGRPG</sequence>
<dbReference type="STRING" id="93759.A0A1R3J6L1"/>
<evidence type="ECO:0000313" key="2">
    <source>
        <dbReference type="Proteomes" id="UP000187203"/>
    </source>
</evidence>
<dbReference type="AlphaFoldDB" id="A0A1R3J6L1"/>
<name>A0A1R3J6L1_9ROSI</name>
<gene>
    <name evidence="1" type="ORF">COLO4_19140</name>
</gene>
<organism evidence="1 2">
    <name type="scientific">Corchorus olitorius</name>
    <dbReference type="NCBI Taxonomy" id="93759"/>
    <lineage>
        <taxon>Eukaryota</taxon>
        <taxon>Viridiplantae</taxon>
        <taxon>Streptophyta</taxon>
        <taxon>Embryophyta</taxon>
        <taxon>Tracheophyta</taxon>
        <taxon>Spermatophyta</taxon>
        <taxon>Magnoliopsida</taxon>
        <taxon>eudicotyledons</taxon>
        <taxon>Gunneridae</taxon>
        <taxon>Pentapetalae</taxon>
        <taxon>rosids</taxon>
        <taxon>malvids</taxon>
        <taxon>Malvales</taxon>
        <taxon>Malvaceae</taxon>
        <taxon>Grewioideae</taxon>
        <taxon>Apeibeae</taxon>
        <taxon>Corchorus</taxon>
    </lineage>
</organism>
<dbReference type="GO" id="GO:0005840">
    <property type="term" value="C:ribosome"/>
    <property type="evidence" value="ECO:0007669"/>
    <property type="project" value="UniProtKB-KW"/>
</dbReference>
<keyword evidence="1" id="KW-0689">Ribosomal protein</keyword>
<comment type="caution">
    <text evidence="1">The sequence shown here is derived from an EMBL/GenBank/DDBJ whole genome shotgun (WGS) entry which is preliminary data.</text>
</comment>
<accession>A0A1R3J6L1</accession>
<dbReference type="Proteomes" id="UP000187203">
    <property type="component" value="Unassembled WGS sequence"/>
</dbReference>